<keyword evidence="3" id="KW-1185">Reference proteome</keyword>
<protein>
    <submittedName>
        <fullName evidence="2">Uncharacterized protein</fullName>
    </submittedName>
</protein>
<dbReference type="KEGG" id="amr:AM1_D0246"/>
<name>A8ZP01_ACAM1</name>
<gene>
    <name evidence="2" type="ordered locus">AM1_D0246</name>
</gene>
<sequence length="38" mass="4223">MKNQPKPPITLNVDPATLLWVCVLLFLIPLLLTGLLSH</sequence>
<evidence type="ECO:0000313" key="3">
    <source>
        <dbReference type="Proteomes" id="UP000000268"/>
    </source>
</evidence>
<proteinExistence type="predicted"/>
<keyword evidence="1" id="KW-0812">Transmembrane</keyword>
<organism evidence="2 3">
    <name type="scientific">Acaryochloris marina (strain MBIC 11017)</name>
    <dbReference type="NCBI Taxonomy" id="329726"/>
    <lineage>
        <taxon>Bacteria</taxon>
        <taxon>Bacillati</taxon>
        <taxon>Cyanobacteriota</taxon>
        <taxon>Cyanophyceae</taxon>
        <taxon>Acaryochloridales</taxon>
        <taxon>Acaryochloridaceae</taxon>
        <taxon>Acaryochloris</taxon>
    </lineage>
</organism>
<geneLocation type="plasmid" evidence="2 3">
    <name>pREB4</name>
</geneLocation>
<keyword evidence="1" id="KW-1133">Transmembrane helix</keyword>
<feature type="transmembrane region" description="Helical" evidence="1">
    <location>
        <begin position="17"/>
        <end position="36"/>
    </location>
</feature>
<dbReference type="EMBL" id="CP000841">
    <property type="protein sequence ID" value="ABW32737.1"/>
    <property type="molecule type" value="Genomic_DNA"/>
</dbReference>
<evidence type="ECO:0000256" key="1">
    <source>
        <dbReference type="SAM" id="Phobius"/>
    </source>
</evidence>
<dbReference type="Proteomes" id="UP000000268">
    <property type="component" value="Plasmid pREB4"/>
</dbReference>
<dbReference type="HOGENOM" id="CLU_219929_0_0_3"/>
<reference evidence="2 3" key="1">
    <citation type="journal article" date="2008" name="Proc. Natl. Acad. Sci. U.S.A.">
        <title>Niche adaptation and genome expansion in the chlorophyll d-producing cyanobacterium Acaryochloris marina.</title>
        <authorList>
            <person name="Swingley W.D."/>
            <person name="Chen M."/>
            <person name="Cheung P.C."/>
            <person name="Conrad A.L."/>
            <person name="Dejesa L.C."/>
            <person name="Hao J."/>
            <person name="Honchak B.M."/>
            <person name="Karbach L.E."/>
            <person name="Kurdoglu A."/>
            <person name="Lahiri S."/>
            <person name="Mastrian S.D."/>
            <person name="Miyashita H."/>
            <person name="Page L."/>
            <person name="Ramakrishna P."/>
            <person name="Satoh S."/>
            <person name="Sattley W.M."/>
            <person name="Shimada Y."/>
            <person name="Taylor H.L."/>
            <person name="Tomo T."/>
            <person name="Tsuchiya T."/>
            <person name="Wang Z.T."/>
            <person name="Raymond J."/>
            <person name="Mimuro M."/>
            <person name="Blankenship R.E."/>
            <person name="Touchman J.W."/>
        </authorList>
    </citation>
    <scope>NUCLEOTIDE SEQUENCE [LARGE SCALE GENOMIC DNA]</scope>
    <source>
        <strain evidence="3">MBIC 11017</strain>
        <plasmid evidence="3">Plasmid pREB4</plasmid>
    </source>
</reference>
<evidence type="ECO:0000313" key="2">
    <source>
        <dbReference type="EMBL" id="ABW32737.1"/>
    </source>
</evidence>
<accession>A8ZP01</accession>
<keyword evidence="2" id="KW-0614">Plasmid</keyword>
<keyword evidence="1" id="KW-0472">Membrane</keyword>
<dbReference type="AlphaFoldDB" id="A8ZP01"/>